<proteinExistence type="predicted"/>
<dbReference type="Proteomes" id="UP000286186">
    <property type="component" value="Unassembled WGS sequence"/>
</dbReference>
<dbReference type="CDD" id="cd05826">
    <property type="entry name" value="Sortase_B"/>
    <property type="match status" value="1"/>
</dbReference>
<dbReference type="Pfam" id="PF04203">
    <property type="entry name" value="Sortase"/>
    <property type="match status" value="1"/>
</dbReference>
<organism evidence="3 4">
    <name type="scientific">Eubacterium ventriosum</name>
    <dbReference type="NCBI Taxonomy" id="39496"/>
    <lineage>
        <taxon>Bacteria</taxon>
        <taxon>Bacillati</taxon>
        <taxon>Bacillota</taxon>
        <taxon>Clostridia</taxon>
        <taxon>Eubacteriales</taxon>
        <taxon>Eubacteriaceae</taxon>
        <taxon>Eubacterium</taxon>
    </lineage>
</organism>
<dbReference type="GO" id="GO:0016787">
    <property type="term" value="F:hydrolase activity"/>
    <property type="evidence" value="ECO:0007669"/>
    <property type="project" value="UniProtKB-KW"/>
</dbReference>
<dbReference type="InterPro" id="IPR009835">
    <property type="entry name" value="SrtB"/>
</dbReference>
<evidence type="ECO:0000256" key="2">
    <source>
        <dbReference type="PIRSR" id="PIRSR605754-1"/>
    </source>
</evidence>
<sequence length="234" mass="27574">MKRIIKISLILLLVGMAVIAAVPFFKEKRTERKYENEFKNIQESVTEKKSDVNGLVKKNKDCIGYVEIPGTTISYPVMQTKDKPDFYLNHDFNRNYGFYGTPYLSAYCDVKKSDNLIIYGHNINGGKMFGALEKYKDKEFFNKHRKIYFTTDKKREYEVFAVMSVNIHKFEYWKFVMARDKKEYGEFVDKVEEHSLWRQGNKPKYGEQMLMLSTCDNGKGDDWRIVLIAKCVYS</sequence>
<dbReference type="AlphaFoldDB" id="A0A414R9W2"/>
<feature type="active site" description="Proton donor/acceptor" evidence="2">
    <location>
        <position position="121"/>
    </location>
</feature>
<name>A0A414R9W2_9FIRM</name>
<dbReference type="InterPro" id="IPR005754">
    <property type="entry name" value="Sortase"/>
</dbReference>
<accession>A0A414R9W2</accession>
<dbReference type="RefSeq" id="WP_118231531.1">
    <property type="nucleotide sequence ID" value="NZ_QRHR01000003.1"/>
</dbReference>
<gene>
    <name evidence="3" type="ORF">DW652_04785</name>
</gene>
<protein>
    <submittedName>
        <fullName evidence="3">Class B sortase</fullName>
    </submittedName>
</protein>
<keyword evidence="1" id="KW-0378">Hydrolase</keyword>
<feature type="active site" description="Acyl-thioester intermediate" evidence="2">
    <location>
        <position position="215"/>
    </location>
</feature>
<dbReference type="EMBL" id="QRHR01000003">
    <property type="protein sequence ID" value="RHF89788.1"/>
    <property type="molecule type" value="Genomic_DNA"/>
</dbReference>
<dbReference type="Gene3D" id="2.40.260.10">
    <property type="entry name" value="Sortase"/>
    <property type="match status" value="1"/>
</dbReference>
<dbReference type="SUPFAM" id="SSF63817">
    <property type="entry name" value="Sortase"/>
    <property type="match status" value="1"/>
</dbReference>
<comment type="caution">
    <text evidence="3">The sequence shown here is derived from an EMBL/GenBank/DDBJ whole genome shotgun (WGS) entry which is preliminary data.</text>
</comment>
<dbReference type="InterPro" id="IPR023365">
    <property type="entry name" value="Sortase_dom-sf"/>
</dbReference>
<evidence type="ECO:0000313" key="3">
    <source>
        <dbReference type="EMBL" id="RHF89788.1"/>
    </source>
</evidence>
<reference evidence="3 4" key="1">
    <citation type="submission" date="2018-08" db="EMBL/GenBank/DDBJ databases">
        <title>A genome reference for cultivated species of the human gut microbiota.</title>
        <authorList>
            <person name="Zou Y."/>
            <person name="Xue W."/>
            <person name="Luo G."/>
        </authorList>
    </citation>
    <scope>NUCLEOTIDE SEQUENCE [LARGE SCALE GENOMIC DNA]</scope>
    <source>
        <strain evidence="3 4">AM23-22</strain>
    </source>
</reference>
<evidence type="ECO:0000313" key="4">
    <source>
        <dbReference type="Proteomes" id="UP000286186"/>
    </source>
</evidence>
<evidence type="ECO:0000256" key="1">
    <source>
        <dbReference type="ARBA" id="ARBA00022801"/>
    </source>
</evidence>